<dbReference type="InterPro" id="IPR007344">
    <property type="entry name" value="GrpB/CoaE"/>
</dbReference>
<evidence type="ECO:0000313" key="1">
    <source>
        <dbReference type="EMBL" id="GGD38481.1"/>
    </source>
</evidence>
<dbReference type="PANTHER" id="PTHR34822">
    <property type="entry name" value="GRPB DOMAIN PROTEIN (AFU_ORTHOLOGUE AFUA_1G01530)"/>
    <property type="match status" value="1"/>
</dbReference>
<dbReference type="Pfam" id="PF04229">
    <property type="entry name" value="GrpB"/>
    <property type="match status" value="1"/>
</dbReference>
<dbReference type="Proteomes" id="UP000633205">
    <property type="component" value="Unassembled WGS sequence"/>
</dbReference>
<organism evidence="1 2">
    <name type="scientific">Microbacterium faecale</name>
    <dbReference type="NCBI Taxonomy" id="1804630"/>
    <lineage>
        <taxon>Bacteria</taxon>
        <taxon>Bacillati</taxon>
        <taxon>Actinomycetota</taxon>
        <taxon>Actinomycetes</taxon>
        <taxon>Micrococcales</taxon>
        <taxon>Microbacteriaceae</taxon>
        <taxon>Microbacterium</taxon>
    </lineage>
</organism>
<keyword evidence="2" id="KW-1185">Reference proteome</keyword>
<dbReference type="SUPFAM" id="SSF81301">
    <property type="entry name" value="Nucleotidyltransferase"/>
    <property type="match status" value="1"/>
</dbReference>
<name>A0A916YBS4_9MICO</name>
<dbReference type="PANTHER" id="PTHR34822:SF1">
    <property type="entry name" value="GRPB FAMILY PROTEIN"/>
    <property type="match status" value="1"/>
</dbReference>
<sequence length="215" mass="24017">MIQRVAVTPWQTDRVPSTHDIATFSDDEPPEGESPWVVAPVVEPIEIVEPDPSWPDAFETIASRVRSALGARALLVEHVGSTSVPGLPAKPVIDVDLIVASSHVEAAWAPALESVGFVLTVREPWWHEHRMMKLAAPRAHLHVFSPDAPEPWKHRIFRDHLTRDADDRARYARVKREAASHATHGAETMMEYNARKQAVIREIYERAFRAAGVAP</sequence>
<comment type="caution">
    <text evidence="1">The sequence shown here is derived from an EMBL/GenBank/DDBJ whole genome shotgun (WGS) entry which is preliminary data.</text>
</comment>
<reference evidence="1" key="1">
    <citation type="journal article" date="2014" name="Int. J. Syst. Evol. Microbiol.">
        <title>Complete genome sequence of Corynebacterium casei LMG S-19264T (=DSM 44701T), isolated from a smear-ripened cheese.</title>
        <authorList>
            <consortium name="US DOE Joint Genome Institute (JGI-PGF)"/>
            <person name="Walter F."/>
            <person name="Albersmeier A."/>
            <person name="Kalinowski J."/>
            <person name="Ruckert C."/>
        </authorList>
    </citation>
    <scope>NUCLEOTIDE SEQUENCE</scope>
    <source>
        <strain evidence="1">CGMCC 1.15152</strain>
    </source>
</reference>
<proteinExistence type="predicted"/>
<gene>
    <name evidence="1" type="ORF">GCM10010915_19120</name>
</gene>
<reference evidence="1" key="2">
    <citation type="submission" date="2020-09" db="EMBL/GenBank/DDBJ databases">
        <authorList>
            <person name="Sun Q."/>
            <person name="Zhou Y."/>
        </authorList>
    </citation>
    <scope>NUCLEOTIDE SEQUENCE</scope>
    <source>
        <strain evidence="1">CGMCC 1.15152</strain>
    </source>
</reference>
<dbReference type="InterPro" id="IPR043519">
    <property type="entry name" value="NT_sf"/>
</dbReference>
<dbReference type="EMBL" id="BMHO01000001">
    <property type="protein sequence ID" value="GGD38481.1"/>
    <property type="molecule type" value="Genomic_DNA"/>
</dbReference>
<accession>A0A916YBS4</accession>
<dbReference type="Gene3D" id="3.30.460.10">
    <property type="entry name" value="Beta Polymerase, domain 2"/>
    <property type="match status" value="1"/>
</dbReference>
<protein>
    <recommendedName>
        <fullName evidence="3">GrpB family protein</fullName>
    </recommendedName>
</protein>
<dbReference type="AlphaFoldDB" id="A0A916YBS4"/>
<evidence type="ECO:0008006" key="3">
    <source>
        <dbReference type="Google" id="ProtNLM"/>
    </source>
</evidence>
<evidence type="ECO:0000313" key="2">
    <source>
        <dbReference type="Proteomes" id="UP000633205"/>
    </source>
</evidence>